<comment type="caution">
    <text evidence="2">The sequence shown here is derived from an EMBL/GenBank/DDBJ whole genome shotgun (WGS) entry which is preliminary data.</text>
</comment>
<dbReference type="Pfam" id="PF04073">
    <property type="entry name" value="tRNA_edit"/>
    <property type="match status" value="1"/>
</dbReference>
<organism evidence="2 3">
    <name type="scientific">Candidatus Doudnabacteria bacterium RIFCSPHIGHO2_01_FULL_50_11</name>
    <dbReference type="NCBI Taxonomy" id="1817828"/>
    <lineage>
        <taxon>Bacteria</taxon>
        <taxon>Candidatus Doudnaibacteriota</taxon>
    </lineage>
</organism>
<evidence type="ECO:0000313" key="2">
    <source>
        <dbReference type="EMBL" id="OGE90825.1"/>
    </source>
</evidence>
<sequence length="169" mass="18876">MPKKKTKSKIKALKTKLNKLAKYLEKERVKFQLHTHKVVYTAYDTASTLKRKLDEIAKVVLVRTDKGLALVVLPASRYVDMAAVKAALKVKKVAIATEKDITKYLKTKVGLLHPFGNLYKIPTLIDRGFSKANKMIAAAGSYTESLEIALKDFENLVKPIKGAFSKAKK</sequence>
<accession>A0A1F5PLI6</accession>
<reference evidence="2 3" key="1">
    <citation type="journal article" date="2016" name="Nat. Commun.">
        <title>Thousands of microbial genomes shed light on interconnected biogeochemical processes in an aquifer system.</title>
        <authorList>
            <person name="Anantharaman K."/>
            <person name="Brown C.T."/>
            <person name="Hug L.A."/>
            <person name="Sharon I."/>
            <person name="Castelle C.J."/>
            <person name="Probst A.J."/>
            <person name="Thomas B.C."/>
            <person name="Singh A."/>
            <person name="Wilkins M.J."/>
            <person name="Karaoz U."/>
            <person name="Brodie E.L."/>
            <person name="Williams K.H."/>
            <person name="Hubbard S.S."/>
            <person name="Banfield J.F."/>
        </authorList>
    </citation>
    <scope>NUCLEOTIDE SEQUENCE [LARGE SCALE GENOMIC DNA]</scope>
</reference>
<protein>
    <recommendedName>
        <fullName evidence="1">YbaK/aminoacyl-tRNA synthetase-associated domain-containing protein</fullName>
    </recommendedName>
</protein>
<dbReference type="CDD" id="cd04332">
    <property type="entry name" value="YbaK_like"/>
    <property type="match status" value="1"/>
</dbReference>
<dbReference type="InterPro" id="IPR007214">
    <property type="entry name" value="YbaK/aa-tRNA-synth-assoc-dom"/>
</dbReference>
<dbReference type="SUPFAM" id="SSF55826">
    <property type="entry name" value="YbaK/ProRS associated domain"/>
    <property type="match status" value="1"/>
</dbReference>
<evidence type="ECO:0000313" key="3">
    <source>
        <dbReference type="Proteomes" id="UP000178377"/>
    </source>
</evidence>
<dbReference type="Gene3D" id="3.90.960.10">
    <property type="entry name" value="YbaK/aminoacyl-tRNA synthetase-associated domain"/>
    <property type="match status" value="1"/>
</dbReference>
<dbReference type="InterPro" id="IPR036754">
    <property type="entry name" value="YbaK/aa-tRNA-synt-asso_dom_sf"/>
</dbReference>
<dbReference type="GO" id="GO:0002161">
    <property type="term" value="F:aminoacyl-tRNA deacylase activity"/>
    <property type="evidence" value="ECO:0007669"/>
    <property type="project" value="InterPro"/>
</dbReference>
<proteinExistence type="predicted"/>
<evidence type="ECO:0000259" key="1">
    <source>
        <dbReference type="Pfam" id="PF04073"/>
    </source>
</evidence>
<feature type="domain" description="YbaK/aminoacyl-tRNA synthetase-associated" evidence="1">
    <location>
        <begin position="36"/>
        <end position="155"/>
    </location>
</feature>
<dbReference type="Proteomes" id="UP000178377">
    <property type="component" value="Unassembled WGS sequence"/>
</dbReference>
<dbReference type="STRING" id="1817828.A2722_02700"/>
<dbReference type="AlphaFoldDB" id="A0A1F5PLI6"/>
<name>A0A1F5PLI6_9BACT</name>
<gene>
    <name evidence="2" type="ORF">A2722_02700</name>
</gene>
<dbReference type="EMBL" id="MFEO01000009">
    <property type="protein sequence ID" value="OGE90825.1"/>
    <property type="molecule type" value="Genomic_DNA"/>
</dbReference>